<keyword evidence="8 10" id="KW-0472">Membrane</keyword>
<feature type="transmembrane region" description="Helical" evidence="10">
    <location>
        <begin position="337"/>
        <end position="360"/>
    </location>
</feature>
<evidence type="ECO:0000256" key="10">
    <source>
        <dbReference type="RuleBase" id="RU363097"/>
    </source>
</evidence>
<dbReference type="EMBL" id="MG573171">
    <property type="protein sequence ID" value="AWJ25033.1"/>
    <property type="molecule type" value="mRNA"/>
</dbReference>
<evidence type="ECO:0000256" key="1">
    <source>
        <dbReference type="ARBA" id="ARBA00004141"/>
    </source>
</evidence>
<comment type="subcellular location">
    <subcellularLocation>
        <location evidence="1">Membrane</location>
        <topology evidence="1">Multi-pass membrane protein</topology>
    </subcellularLocation>
</comment>
<evidence type="ECO:0000256" key="3">
    <source>
        <dbReference type="ARBA" id="ARBA00022516"/>
    </source>
</evidence>
<keyword evidence="4 10" id="KW-0812">Transmembrane</keyword>
<dbReference type="GO" id="GO:0005777">
    <property type="term" value="C:peroxisome"/>
    <property type="evidence" value="ECO:0007669"/>
    <property type="project" value="TreeGrafter"/>
</dbReference>
<sequence>MYETYKGEVIQRVKMDLDGSKDTPIQEFYNDATILVTGGTGFLGKVLIEKIMRTCPKFSRMYLIIRPKKGKDSLQRLKEIFDDQLFTKVDPSALQKISIISGDCSKPMLGLCSEDQDLLQKQVSVVFHVAATVRFDEPLPIAVAINIAATRDLMTLAKGMRKLKAFIHTSTAYSNCHLKKIEETFYNSPIPYSKLITLTECLDHAQLEQLTPILLRDVPNTYVFTKAVAEDLVLKHSKGIPVAVVRPSIIIATEKEPIPGWVDNLYGPSGVVVASTTGIMRTVNVDGNVIADVVPVDMVSNTIIASAWHLDTMKNKDSTEPPPIFNCVSSVQNPITWYTFFSLCYKYWPHTIFAIWYPFLSINSSRTRHRLLSFIWHYLPALVIDSIAQLVGKQPNLVKVSNKVEKICSLLSYFSTRQWDFRDDNLQSMWQSLSSEDQELFWFNIKSLDWEKYFYNYMRGARQYLLKDDLSSIPAAKTRVQRLYWLHCFVIMCLLFLFLNTMWYWFGGLLVSYTQDMRYHLTSSSTDTYAEKVNNAF</sequence>
<dbReference type="InterPro" id="IPR026055">
    <property type="entry name" value="FAR"/>
</dbReference>
<name>A0A3Q8FT79_NILLU</name>
<dbReference type="SUPFAM" id="SSF51735">
    <property type="entry name" value="NAD(P)-binding Rossmann-fold domains"/>
    <property type="match status" value="1"/>
</dbReference>
<keyword evidence="5 10" id="KW-0521">NADP</keyword>
<evidence type="ECO:0000256" key="9">
    <source>
        <dbReference type="ARBA" id="ARBA00052530"/>
    </source>
</evidence>
<comment type="function">
    <text evidence="10">Catalyzes the reduction of fatty acyl-CoA to fatty alcohols.</text>
</comment>
<dbReference type="Gene3D" id="3.40.50.720">
    <property type="entry name" value="NAD(P)-binding Rossmann-like Domain"/>
    <property type="match status" value="1"/>
</dbReference>
<dbReference type="GO" id="GO:0080019">
    <property type="term" value="F:alcohol-forming very long-chain fatty acyl-CoA reductase activity"/>
    <property type="evidence" value="ECO:0007669"/>
    <property type="project" value="InterPro"/>
</dbReference>
<evidence type="ECO:0000259" key="12">
    <source>
        <dbReference type="Pfam" id="PF07993"/>
    </source>
</evidence>
<evidence type="ECO:0000259" key="11">
    <source>
        <dbReference type="Pfam" id="PF03015"/>
    </source>
</evidence>
<dbReference type="InterPro" id="IPR033640">
    <property type="entry name" value="FAR_C"/>
</dbReference>
<evidence type="ECO:0000256" key="6">
    <source>
        <dbReference type="ARBA" id="ARBA00022989"/>
    </source>
</evidence>
<dbReference type="OrthoDB" id="429813at2759"/>
<dbReference type="FunFam" id="3.40.50.720:FF:000143">
    <property type="entry name" value="Fatty acyl-CoA reductase"/>
    <property type="match status" value="1"/>
</dbReference>
<feature type="domain" description="Thioester reductase (TE)" evidence="12">
    <location>
        <begin position="36"/>
        <end position="303"/>
    </location>
</feature>
<keyword evidence="6 10" id="KW-1133">Transmembrane helix</keyword>
<dbReference type="InterPro" id="IPR013120">
    <property type="entry name" value="FAR_NAD-bd"/>
</dbReference>
<dbReference type="PANTHER" id="PTHR11011:SF60">
    <property type="entry name" value="FATTY ACYL-COA REDUCTASE-RELATED"/>
    <property type="match status" value="1"/>
</dbReference>
<dbReference type="CDD" id="cd05236">
    <property type="entry name" value="FAR-N_SDR_e"/>
    <property type="match status" value="1"/>
</dbReference>
<dbReference type="CDD" id="cd09071">
    <property type="entry name" value="FAR_C"/>
    <property type="match status" value="1"/>
</dbReference>
<evidence type="ECO:0000256" key="7">
    <source>
        <dbReference type="ARBA" id="ARBA00023098"/>
    </source>
</evidence>
<feature type="domain" description="Fatty acyl-CoA reductase C-terminal" evidence="11">
    <location>
        <begin position="376"/>
        <end position="468"/>
    </location>
</feature>
<evidence type="ECO:0000256" key="4">
    <source>
        <dbReference type="ARBA" id="ARBA00022692"/>
    </source>
</evidence>
<protein>
    <recommendedName>
        <fullName evidence="10">Fatty acyl-CoA reductase</fullName>
        <ecNumber evidence="10">1.2.1.84</ecNumber>
    </recommendedName>
</protein>
<dbReference type="GO" id="GO:0035336">
    <property type="term" value="P:long-chain fatty-acyl-CoA metabolic process"/>
    <property type="evidence" value="ECO:0007669"/>
    <property type="project" value="TreeGrafter"/>
</dbReference>
<comment type="catalytic activity">
    <reaction evidence="9 10">
        <text>a long-chain fatty acyl-CoA + 2 NADPH + 2 H(+) = a long-chain primary fatty alcohol + 2 NADP(+) + CoA</text>
        <dbReference type="Rhea" id="RHEA:52716"/>
        <dbReference type="ChEBI" id="CHEBI:15378"/>
        <dbReference type="ChEBI" id="CHEBI:57287"/>
        <dbReference type="ChEBI" id="CHEBI:57783"/>
        <dbReference type="ChEBI" id="CHEBI:58349"/>
        <dbReference type="ChEBI" id="CHEBI:77396"/>
        <dbReference type="ChEBI" id="CHEBI:83139"/>
        <dbReference type="EC" id="1.2.1.84"/>
    </reaction>
</comment>
<dbReference type="Pfam" id="PF07993">
    <property type="entry name" value="NAD_binding_4"/>
    <property type="match status" value="1"/>
</dbReference>
<keyword evidence="3 10" id="KW-0444">Lipid biosynthesis</keyword>
<proteinExistence type="evidence at transcript level"/>
<gene>
    <name evidence="13" type="primary">FAR</name>
</gene>
<accession>A0A3Q8FT79</accession>
<dbReference type="InterPro" id="IPR036291">
    <property type="entry name" value="NAD(P)-bd_dom_sf"/>
</dbReference>
<keyword evidence="10" id="KW-0560">Oxidoreductase</keyword>
<evidence type="ECO:0000256" key="5">
    <source>
        <dbReference type="ARBA" id="ARBA00022857"/>
    </source>
</evidence>
<dbReference type="PANTHER" id="PTHR11011">
    <property type="entry name" value="MALE STERILITY PROTEIN 2-RELATED"/>
    <property type="match status" value="1"/>
</dbReference>
<evidence type="ECO:0000256" key="2">
    <source>
        <dbReference type="ARBA" id="ARBA00005928"/>
    </source>
</evidence>
<dbReference type="GO" id="GO:0102965">
    <property type="term" value="F:alcohol-forming long-chain fatty acyl-CoA reductase activity"/>
    <property type="evidence" value="ECO:0007669"/>
    <property type="project" value="UniProtKB-EC"/>
</dbReference>
<feature type="transmembrane region" description="Helical" evidence="10">
    <location>
        <begin position="483"/>
        <end position="506"/>
    </location>
</feature>
<keyword evidence="7 10" id="KW-0443">Lipid metabolism</keyword>
<organism evidence="13">
    <name type="scientific">Nilaparvata lugens</name>
    <name type="common">Brown planthopper</name>
    <dbReference type="NCBI Taxonomy" id="108931"/>
    <lineage>
        <taxon>Eukaryota</taxon>
        <taxon>Metazoa</taxon>
        <taxon>Ecdysozoa</taxon>
        <taxon>Arthropoda</taxon>
        <taxon>Hexapoda</taxon>
        <taxon>Insecta</taxon>
        <taxon>Pterygota</taxon>
        <taxon>Neoptera</taxon>
        <taxon>Paraneoptera</taxon>
        <taxon>Hemiptera</taxon>
        <taxon>Auchenorrhyncha</taxon>
        <taxon>Fulgoroidea</taxon>
        <taxon>Delphacidae</taxon>
        <taxon>Delphacinae</taxon>
        <taxon>Nilaparvata</taxon>
    </lineage>
</organism>
<dbReference type="Pfam" id="PF03015">
    <property type="entry name" value="Sterile"/>
    <property type="match status" value="1"/>
</dbReference>
<evidence type="ECO:0000313" key="13">
    <source>
        <dbReference type="EMBL" id="AWJ25033.1"/>
    </source>
</evidence>
<dbReference type="AlphaFoldDB" id="A0A3Q8FT79"/>
<comment type="similarity">
    <text evidence="2 10">Belongs to the fatty acyl-CoA reductase family.</text>
</comment>
<reference evidence="13" key="1">
    <citation type="submission" date="2017-11" db="EMBL/GenBank/DDBJ databases">
        <title>Key genes required for floating on the water in brown planthopper, Nilaparvata lugens.</title>
        <authorList>
            <person name="Li D.-T."/>
            <person name="Zhang C.-X."/>
        </authorList>
    </citation>
    <scope>NUCLEOTIDE SEQUENCE</scope>
    <source>
        <strain evidence="13">NlFAR16</strain>
    </source>
</reference>
<dbReference type="GO" id="GO:0016020">
    <property type="term" value="C:membrane"/>
    <property type="evidence" value="ECO:0007669"/>
    <property type="project" value="UniProtKB-SubCell"/>
</dbReference>
<dbReference type="EC" id="1.2.1.84" evidence="10"/>
<evidence type="ECO:0000256" key="8">
    <source>
        <dbReference type="ARBA" id="ARBA00023136"/>
    </source>
</evidence>